<sequence>IKEADLGKSAPSERSLSFCLDNRHREAEFPVETMAWFCGEKDRDCRIVPCKYMRRPRCYSPFPDERSRGWYYADDPRSPFFSPLAETIVCFNAKDLEENSKEDKCPCVKKKEEDDKKCLCVKKKEEDDKKCLCVKKKEEDDKKCPCVKKKEEDDKKCPCVKKKEQAAGKAPEIVCAPSCKGDGSERFTVEVYDRTDGPTYRQYGSCYSLSLSPRTSVDDILRVLAPDPYRQKVVVHWIDDNFEELDYRIPLSEIRRFAKRFYCLGFCFVRPSLLFSHKRDISNRVQVFHIMTLPSYRLELKTLHVDSPGCGSTTAYSIHSHHHHHPPPAAHDNSPPALWTLARLSFSFPHDTLSRSESHVCDKNDVFSSSSSSSSSSSPTSSPRPSADWGKGGREIEGGSISEQGLPRICLSSSSSQNGMAFEDCCRMVFPVSEGGGGNVFKGFNIVHFSNDCSVGGCGLCGQRCR</sequence>
<protein>
    <submittedName>
        <fullName evidence="2">Uncharacterized protein</fullName>
    </submittedName>
</protein>
<evidence type="ECO:0000313" key="3">
    <source>
        <dbReference type="Proteomes" id="UP000253664"/>
    </source>
</evidence>
<accession>A0A367LSA0</accession>
<reference evidence="2 3" key="1">
    <citation type="journal article" date="2015" name="BMC Genomics">
        <title>Insights from the genome of Ophiocordyceps polyrhachis-furcata to pathogenicity and host specificity in insect fungi.</title>
        <authorList>
            <person name="Wichadakul D."/>
            <person name="Kobmoo N."/>
            <person name="Ingsriswang S."/>
            <person name="Tangphatsornruang S."/>
            <person name="Chantasingh D."/>
            <person name="Luangsa-ard J.J."/>
            <person name="Eurwilaichitr L."/>
        </authorList>
    </citation>
    <scope>NUCLEOTIDE SEQUENCE [LARGE SCALE GENOMIC DNA]</scope>
    <source>
        <strain evidence="2 3">BCC 54312</strain>
    </source>
</reference>
<dbReference type="OrthoDB" id="4927204at2759"/>
<name>A0A367LSA0_9HYPO</name>
<feature type="compositionally biased region" description="Low complexity" evidence="1">
    <location>
        <begin position="368"/>
        <end position="386"/>
    </location>
</feature>
<comment type="caution">
    <text evidence="2">The sequence shown here is derived from an EMBL/GenBank/DDBJ whole genome shotgun (WGS) entry which is preliminary data.</text>
</comment>
<dbReference type="EMBL" id="LKCN02000001">
    <property type="protein sequence ID" value="RCI17267.1"/>
    <property type="molecule type" value="Genomic_DNA"/>
</dbReference>
<evidence type="ECO:0000313" key="2">
    <source>
        <dbReference type="EMBL" id="RCI17267.1"/>
    </source>
</evidence>
<dbReference type="Proteomes" id="UP000253664">
    <property type="component" value="Unassembled WGS sequence"/>
</dbReference>
<gene>
    <name evidence="2" type="ORF">L249_3159</name>
</gene>
<dbReference type="AlphaFoldDB" id="A0A367LSA0"/>
<proteinExistence type="predicted"/>
<feature type="non-terminal residue" evidence="2">
    <location>
        <position position="1"/>
    </location>
</feature>
<feature type="region of interest" description="Disordered" evidence="1">
    <location>
        <begin position="368"/>
        <end position="400"/>
    </location>
</feature>
<organism evidence="2 3">
    <name type="scientific">Ophiocordyceps polyrhachis-furcata BCC 54312</name>
    <dbReference type="NCBI Taxonomy" id="1330021"/>
    <lineage>
        <taxon>Eukaryota</taxon>
        <taxon>Fungi</taxon>
        <taxon>Dikarya</taxon>
        <taxon>Ascomycota</taxon>
        <taxon>Pezizomycotina</taxon>
        <taxon>Sordariomycetes</taxon>
        <taxon>Hypocreomycetidae</taxon>
        <taxon>Hypocreales</taxon>
        <taxon>Ophiocordycipitaceae</taxon>
        <taxon>Ophiocordyceps</taxon>
    </lineage>
</organism>
<evidence type="ECO:0000256" key="1">
    <source>
        <dbReference type="SAM" id="MobiDB-lite"/>
    </source>
</evidence>
<keyword evidence="3" id="KW-1185">Reference proteome</keyword>